<organism evidence="1 2">
    <name type="scientific">Fusarium oxysporum f. sp. rapae</name>
    <dbReference type="NCBI Taxonomy" id="485398"/>
    <lineage>
        <taxon>Eukaryota</taxon>
        <taxon>Fungi</taxon>
        <taxon>Dikarya</taxon>
        <taxon>Ascomycota</taxon>
        <taxon>Pezizomycotina</taxon>
        <taxon>Sordariomycetes</taxon>
        <taxon>Hypocreomycetidae</taxon>
        <taxon>Hypocreales</taxon>
        <taxon>Nectriaceae</taxon>
        <taxon>Fusarium</taxon>
        <taxon>Fusarium oxysporum species complex</taxon>
    </lineage>
</organism>
<evidence type="ECO:0000313" key="2">
    <source>
        <dbReference type="Proteomes" id="UP000694050"/>
    </source>
</evidence>
<dbReference type="Proteomes" id="UP000694050">
    <property type="component" value="Unassembled WGS sequence"/>
</dbReference>
<dbReference type="EMBL" id="JAELUQ010000001">
    <property type="protein sequence ID" value="KAG7422482.1"/>
    <property type="molecule type" value="Genomic_DNA"/>
</dbReference>
<dbReference type="AlphaFoldDB" id="A0A8J5UHT7"/>
<evidence type="ECO:0000313" key="1">
    <source>
        <dbReference type="EMBL" id="KAG7422482.1"/>
    </source>
</evidence>
<proteinExistence type="predicted"/>
<name>A0A8J5UHT7_FUSOX</name>
<sequence>MLLGKDPKEEIGFAQVNKRPNTAKDTMRWVSWNIEWNNEPWNVKGKMGAMTLNWGDAIREVVFHVDEEVVKKWELELLDTEYTGIAYQEKGDANFQVC</sequence>
<reference evidence="1" key="1">
    <citation type="submission" date="2021-04" db="EMBL/GenBank/DDBJ databases">
        <title>First draft genome resource for Brassicaceae pathogens Fusarium oxysporum f. sp. raphani and Fusarium oxysporum f. sp. rapae.</title>
        <authorList>
            <person name="Asai S."/>
        </authorList>
    </citation>
    <scope>NUCLEOTIDE SEQUENCE</scope>
    <source>
        <strain evidence="1">Tf1208</strain>
    </source>
</reference>
<accession>A0A8J5UHT7</accession>
<comment type="caution">
    <text evidence="1">The sequence shown here is derived from an EMBL/GenBank/DDBJ whole genome shotgun (WGS) entry which is preliminary data.</text>
</comment>
<gene>
    <name evidence="1" type="ORF">Forpe1208_v000259</name>
</gene>
<protein>
    <submittedName>
        <fullName evidence="1">Uncharacterized protein</fullName>
    </submittedName>
</protein>